<dbReference type="RefSeq" id="WP_095073496.1">
    <property type="nucleotide sequence ID" value="NZ_LT899436.1"/>
</dbReference>
<dbReference type="OrthoDB" id="323290at2"/>
<dbReference type="SMART" id="SM00342">
    <property type="entry name" value="HTH_ARAC"/>
    <property type="match status" value="1"/>
</dbReference>
<feature type="domain" description="HTH araC/xylS-type" evidence="4">
    <location>
        <begin position="162"/>
        <end position="261"/>
    </location>
</feature>
<dbReference type="PANTHER" id="PTHR43280">
    <property type="entry name" value="ARAC-FAMILY TRANSCRIPTIONAL REGULATOR"/>
    <property type="match status" value="1"/>
</dbReference>
<evidence type="ECO:0000259" key="4">
    <source>
        <dbReference type="PROSITE" id="PS01124"/>
    </source>
</evidence>
<reference evidence="5 6" key="1">
    <citation type="submission" date="2017-07" db="EMBL/GenBank/DDBJ databases">
        <authorList>
            <person name="Sun Z.S."/>
            <person name="Albrecht U."/>
            <person name="Echele G."/>
            <person name="Lee C.C."/>
        </authorList>
    </citation>
    <scope>NUCLEOTIDE SEQUENCE [LARGE SCALE GENOMIC DNA]</scope>
    <source>
        <strain evidence="6">type strain: KCTC 22618</strain>
    </source>
</reference>
<organism evidence="5 6">
    <name type="scientific">Tenacibaculum jejuense</name>
    <dbReference type="NCBI Taxonomy" id="584609"/>
    <lineage>
        <taxon>Bacteria</taxon>
        <taxon>Pseudomonadati</taxon>
        <taxon>Bacteroidota</taxon>
        <taxon>Flavobacteriia</taxon>
        <taxon>Flavobacteriales</taxon>
        <taxon>Flavobacteriaceae</taxon>
        <taxon>Tenacibaculum</taxon>
    </lineage>
</organism>
<evidence type="ECO:0000256" key="1">
    <source>
        <dbReference type="ARBA" id="ARBA00023015"/>
    </source>
</evidence>
<evidence type="ECO:0000256" key="3">
    <source>
        <dbReference type="ARBA" id="ARBA00023163"/>
    </source>
</evidence>
<dbReference type="Proteomes" id="UP000215214">
    <property type="component" value="Chromosome TJEJU"/>
</dbReference>
<evidence type="ECO:0000256" key="2">
    <source>
        <dbReference type="ARBA" id="ARBA00023125"/>
    </source>
</evidence>
<dbReference type="GO" id="GO:0043565">
    <property type="term" value="F:sequence-specific DNA binding"/>
    <property type="evidence" value="ECO:0007669"/>
    <property type="project" value="InterPro"/>
</dbReference>
<keyword evidence="2" id="KW-0238">DNA-binding</keyword>
<dbReference type="SUPFAM" id="SSF46689">
    <property type="entry name" value="Homeodomain-like"/>
    <property type="match status" value="1"/>
</dbReference>
<gene>
    <name evidence="5" type="ORF">TJEJU_3083</name>
</gene>
<dbReference type="KEGG" id="tje:TJEJU_3083"/>
<dbReference type="Gene3D" id="1.10.10.60">
    <property type="entry name" value="Homeodomain-like"/>
    <property type="match status" value="1"/>
</dbReference>
<sequence length="269" mass="31387">MKTLNLYSEHQLNHKSRFVNKIWVLDNYFEKKAIENLNILPNGCFNFALLIGKGATAYFKKNSFNFNEGIYLCSQLTEVINLTLLENSKIILIQLHPWYFSYYQNINFNNFIDLISESHTNDRIFNSNINLKSSNILQEVIQAVEKHSLKLEKDNPNQNMIEEICNTIILNSGELKVSQVLNNYDCSKRWIQAKFKKTTGLTIKKLCKIIQFRNSVNNITFNNLQNSLTSISYLSGYNDQSHFIKNFKQYSKIAPSKFNPDNYILSHIE</sequence>
<dbReference type="InterPro" id="IPR018060">
    <property type="entry name" value="HTH_AraC"/>
</dbReference>
<dbReference type="InterPro" id="IPR009057">
    <property type="entry name" value="Homeodomain-like_sf"/>
</dbReference>
<evidence type="ECO:0000313" key="6">
    <source>
        <dbReference type="Proteomes" id="UP000215214"/>
    </source>
</evidence>
<evidence type="ECO:0000313" key="5">
    <source>
        <dbReference type="EMBL" id="SNR16740.1"/>
    </source>
</evidence>
<keyword evidence="3" id="KW-0804">Transcription</keyword>
<dbReference type="GO" id="GO:0003700">
    <property type="term" value="F:DNA-binding transcription factor activity"/>
    <property type="evidence" value="ECO:0007669"/>
    <property type="project" value="InterPro"/>
</dbReference>
<dbReference type="EMBL" id="LT899436">
    <property type="protein sequence ID" value="SNR16740.1"/>
    <property type="molecule type" value="Genomic_DNA"/>
</dbReference>
<keyword evidence="6" id="KW-1185">Reference proteome</keyword>
<dbReference type="PANTHER" id="PTHR43280:SF2">
    <property type="entry name" value="HTH-TYPE TRANSCRIPTIONAL REGULATOR EXSA"/>
    <property type="match status" value="1"/>
</dbReference>
<keyword evidence="1" id="KW-0805">Transcription regulation</keyword>
<proteinExistence type="predicted"/>
<accession>A0A238UEA8</accession>
<dbReference type="PROSITE" id="PS01124">
    <property type="entry name" value="HTH_ARAC_FAMILY_2"/>
    <property type="match status" value="1"/>
</dbReference>
<dbReference type="AlphaFoldDB" id="A0A238UEA8"/>
<name>A0A238UEA8_9FLAO</name>
<protein>
    <recommendedName>
        <fullName evidence="4">HTH araC/xylS-type domain-containing protein</fullName>
    </recommendedName>
</protein>